<gene>
    <name evidence="1" type="ORF">ROHU_007281</name>
</gene>
<proteinExistence type="predicted"/>
<reference evidence="1 2" key="1">
    <citation type="submission" date="2018-03" db="EMBL/GenBank/DDBJ databases">
        <title>Draft genome sequence of Rohu Carp (Labeo rohita).</title>
        <authorList>
            <person name="Das P."/>
            <person name="Kushwaha B."/>
            <person name="Joshi C.G."/>
            <person name="Kumar D."/>
            <person name="Nagpure N.S."/>
            <person name="Sahoo L."/>
            <person name="Das S.P."/>
            <person name="Bit A."/>
            <person name="Patnaik S."/>
            <person name="Meher P.K."/>
            <person name="Jayasankar P."/>
            <person name="Koringa P.G."/>
            <person name="Patel N.V."/>
            <person name="Hinsu A.T."/>
            <person name="Kumar R."/>
            <person name="Pandey M."/>
            <person name="Agarwal S."/>
            <person name="Srivastava S."/>
            <person name="Singh M."/>
            <person name="Iquebal M.A."/>
            <person name="Jaiswal S."/>
            <person name="Angadi U.B."/>
            <person name="Kumar N."/>
            <person name="Raza M."/>
            <person name="Shah T.M."/>
            <person name="Rai A."/>
            <person name="Jena J.K."/>
        </authorList>
    </citation>
    <scope>NUCLEOTIDE SEQUENCE [LARGE SCALE GENOMIC DNA]</scope>
    <source>
        <strain evidence="1">DASCIFA01</strain>
        <tissue evidence="1">Testis</tissue>
    </source>
</reference>
<evidence type="ECO:0000313" key="2">
    <source>
        <dbReference type="Proteomes" id="UP000290572"/>
    </source>
</evidence>
<sequence length="196" mass="20971">MVSGQIWACHWYSLSYYAQAGNMQNTDVLAGNVLQWSDREIYILYRACFGAGLQEVQEVLQPEVLVHSSAGDNTDSPVKTTAYNGIDCTVGPTAENDITSAIMYLEPATNNRYHSFSSLCKSIASLQGSETATSSETNTVSKTVTAPVIETVSKTDVAPENDTVSGRVIASVIDTVSETVTVPETDTVSKGLFTPG</sequence>
<keyword evidence="2" id="KW-1185">Reference proteome</keyword>
<dbReference type="EMBL" id="QBIY01012671">
    <property type="protein sequence ID" value="RXN19414.1"/>
    <property type="molecule type" value="Genomic_DNA"/>
</dbReference>
<organism evidence="1 2">
    <name type="scientific">Labeo rohita</name>
    <name type="common">Indian major carp</name>
    <name type="synonym">Cyprinus rohita</name>
    <dbReference type="NCBI Taxonomy" id="84645"/>
    <lineage>
        <taxon>Eukaryota</taxon>
        <taxon>Metazoa</taxon>
        <taxon>Chordata</taxon>
        <taxon>Craniata</taxon>
        <taxon>Vertebrata</taxon>
        <taxon>Euteleostomi</taxon>
        <taxon>Actinopterygii</taxon>
        <taxon>Neopterygii</taxon>
        <taxon>Teleostei</taxon>
        <taxon>Ostariophysi</taxon>
        <taxon>Cypriniformes</taxon>
        <taxon>Cyprinidae</taxon>
        <taxon>Labeoninae</taxon>
        <taxon>Labeonini</taxon>
        <taxon>Labeo</taxon>
    </lineage>
</organism>
<dbReference type="AlphaFoldDB" id="A0A498MJB1"/>
<evidence type="ECO:0000313" key="1">
    <source>
        <dbReference type="EMBL" id="RXN19414.1"/>
    </source>
</evidence>
<comment type="caution">
    <text evidence="1">The sequence shown here is derived from an EMBL/GenBank/DDBJ whole genome shotgun (WGS) entry which is preliminary data.</text>
</comment>
<accession>A0A498MJB1</accession>
<dbReference type="Proteomes" id="UP000290572">
    <property type="component" value="Unassembled WGS sequence"/>
</dbReference>
<protein>
    <submittedName>
        <fullName evidence="1">Uncharacterized protein</fullName>
    </submittedName>
</protein>
<name>A0A498MJB1_LABRO</name>